<evidence type="ECO:0000313" key="2">
    <source>
        <dbReference type="EMBL" id="EJD33225.1"/>
    </source>
</evidence>
<name>J0WN14_AURST</name>
<proteinExistence type="predicted"/>
<accession>J0WN14</accession>
<dbReference type="KEGG" id="adl:AURDEDRAFT_131796"/>
<protein>
    <submittedName>
        <fullName evidence="2">Uncharacterized protein</fullName>
    </submittedName>
</protein>
<dbReference type="EMBL" id="JH688356">
    <property type="protein sequence ID" value="EJD33225.1"/>
    <property type="molecule type" value="Genomic_DNA"/>
</dbReference>
<dbReference type="AlphaFoldDB" id="J0WN14"/>
<dbReference type="Proteomes" id="UP000006514">
    <property type="component" value="Unassembled WGS sequence"/>
</dbReference>
<evidence type="ECO:0000313" key="3">
    <source>
        <dbReference type="Proteomes" id="UP000006514"/>
    </source>
</evidence>
<feature type="region of interest" description="Disordered" evidence="1">
    <location>
        <begin position="139"/>
        <end position="163"/>
    </location>
</feature>
<sequence>MIHPRDILTTQATPDPNLNIPFAFNEPQLSAVSVRRLSQQNIAPNTSQINPIPALPLTLPQQPQFMILYPAIQGVDPNTQRPIPIRTIHCYGGCQKSYTRREGREKHWRSYPECEARHANYVRGTELQADYVTTLRNREQQEKNRQKRLKQRGSGFHTYSHVG</sequence>
<reference evidence="3" key="1">
    <citation type="journal article" date="2012" name="Science">
        <title>The Paleozoic origin of enzymatic lignin decomposition reconstructed from 31 fungal genomes.</title>
        <authorList>
            <person name="Floudas D."/>
            <person name="Binder M."/>
            <person name="Riley R."/>
            <person name="Barry K."/>
            <person name="Blanchette R.A."/>
            <person name="Henrissat B."/>
            <person name="Martinez A.T."/>
            <person name="Otillar R."/>
            <person name="Spatafora J.W."/>
            <person name="Yadav J.S."/>
            <person name="Aerts A."/>
            <person name="Benoit I."/>
            <person name="Boyd A."/>
            <person name="Carlson A."/>
            <person name="Copeland A."/>
            <person name="Coutinho P.M."/>
            <person name="de Vries R.P."/>
            <person name="Ferreira P."/>
            <person name="Findley K."/>
            <person name="Foster B."/>
            <person name="Gaskell J."/>
            <person name="Glotzer D."/>
            <person name="Gorecki P."/>
            <person name="Heitman J."/>
            <person name="Hesse C."/>
            <person name="Hori C."/>
            <person name="Igarashi K."/>
            <person name="Jurgens J.A."/>
            <person name="Kallen N."/>
            <person name="Kersten P."/>
            <person name="Kohler A."/>
            <person name="Kuees U."/>
            <person name="Kumar T.K.A."/>
            <person name="Kuo A."/>
            <person name="LaButti K."/>
            <person name="Larrondo L.F."/>
            <person name="Lindquist E."/>
            <person name="Ling A."/>
            <person name="Lombard V."/>
            <person name="Lucas S."/>
            <person name="Lundell T."/>
            <person name="Martin R."/>
            <person name="McLaughlin D.J."/>
            <person name="Morgenstern I."/>
            <person name="Morin E."/>
            <person name="Murat C."/>
            <person name="Nagy L.G."/>
            <person name="Nolan M."/>
            <person name="Ohm R.A."/>
            <person name="Patyshakuliyeva A."/>
            <person name="Rokas A."/>
            <person name="Ruiz-Duenas F.J."/>
            <person name="Sabat G."/>
            <person name="Salamov A."/>
            <person name="Samejima M."/>
            <person name="Schmutz J."/>
            <person name="Slot J.C."/>
            <person name="St John F."/>
            <person name="Stenlid J."/>
            <person name="Sun H."/>
            <person name="Sun S."/>
            <person name="Syed K."/>
            <person name="Tsang A."/>
            <person name="Wiebenga A."/>
            <person name="Young D."/>
            <person name="Pisabarro A."/>
            <person name="Eastwood D.C."/>
            <person name="Martin F."/>
            <person name="Cullen D."/>
            <person name="Grigoriev I.V."/>
            <person name="Hibbett D.S."/>
        </authorList>
    </citation>
    <scope>NUCLEOTIDE SEQUENCE [LARGE SCALE GENOMIC DNA]</scope>
    <source>
        <strain evidence="3">TFB10046</strain>
    </source>
</reference>
<dbReference type="InParanoid" id="J0WN14"/>
<evidence type="ECO:0000256" key="1">
    <source>
        <dbReference type="SAM" id="MobiDB-lite"/>
    </source>
</evidence>
<gene>
    <name evidence="2" type="ORF">AURDEDRAFT_131796</name>
</gene>
<keyword evidence="3" id="KW-1185">Reference proteome</keyword>
<organism evidence="2 3">
    <name type="scientific">Auricularia subglabra (strain TFB-10046 / SS5)</name>
    <name type="common">White-rot fungus</name>
    <name type="synonym">Auricularia delicata (strain TFB10046)</name>
    <dbReference type="NCBI Taxonomy" id="717982"/>
    <lineage>
        <taxon>Eukaryota</taxon>
        <taxon>Fungi</taxon>
        <taxon>Dikarya</taxon>
        <taxon>Basidiomycota</taxon>
        <taxon>Agaricomycotina</taxon>
        <taxon>Agaricomycetes</taxon>
        <taxon>Auriculariales</taxon>
        <taxon>Auriculariaceae</taxon>
        <taxon>Auricularia</taxon>
    </lineage>
</organism>